<evidence type="ECO:0008006" key="3">
    <source>
        <dbReference type="Google" id="ProtNLM"/>
    </source>
</evidence>
<dbReference type="GO" id="GO:0016491">
    <property type="term" value="F:oxidoreductase activity"/>
    <property type="evidence" value="ECO:0007669"/>
    <property type="project" value="InterPro"/>
</dbReference>
<dbReference type="Proteomes" id="UP000236197">
    <property type="component" value="Unassembled WGS sequence"/>
</dbReference>
<gene>
    <name evidence="1" type="ORF">C2L71_04670</name>
</gene>
<accession>A0A2K2UCR0</accession>
<name>A0A2K2UCR0_9ACTN</name>
<dbReference type="EMBL" id="PPEK01000003">
    <property type="protein sequence ID" value="PNV68125.1"/>
    <property type="molecule type" value="Genomic_DNA"/>
</dbReference>
<evidence type="ECO:0000313" key="2">
    <source>
        <dbReference type="Proteomes" id="UP000236197"/>
    </source>
</evidence>
<comment type="caution">
    <text evidence="1">The sequence shown here is derived from an EMBL/GenBank/DDBJ whole genome shotgun (WGS) entry which is preliminary data.</text>
</comment>
<keyword evidence="2" id="KW-1185">Reference proteome</keyword>
<proteinExistence type="predicted"/>
<dbReference type="Gene3D" id="3.40.109.10">
    <property type="entry name" value="NADH Oxidase"/>
    <property type="match status" value="1"/>
</dbReference>
<dbReference type="RefSeq" id="WP_103264603.1">
    <property type="nucleotide sequence ID" value="NZ_CABMLE010000003.1"/>
</dbReference>
<evidence type="ECO:0000313" key="1">
    <source>
        <dbReference type="EMBL" id="PNV68125.1"/>
    </source>
</evidence>
<dbReference type="AlphaFoldDB" id="A0A2K2UCR0"/>
<protein>
    <recommendedName>
        <fullName evidence="3">Nitroreductase domain-containing protein</fullName>
    </recommendedName>
</protein>
<dbReference type="InterPro" id="IPR000415">
    <property type="entry name" value="Nitroreductase-like"/>
</dbReference>
<dbReference type="OrthoDB" id="3181400at2"/>
<organism evidence="1 2">
    <name type="scientific">Enteroscipio rubneri</name>
    <dbReference type="NCBI Taxonomy" id="2070686"/>
    <lineage>
        <taxon>Bacteria</taxon>
        <taxon>Bacillati</taxon>
        <taxon>Actinomycetota</taxon>
        <taxon>Coriobacteriia</taxon>
        <taxon>Eggerthellales</taxon>
        <taxon>Eggerthellaceae</taxon>
        <taxon>Enteroscipio</taxon>
    </lineage>
</organism>
<dbReference type="SUPFAM" id="SSF55469">
    <property type="entry name" value="FMN-dependent nitroreductase-like"/>
    <property type="match status" value="1"/>
</dbReference>
<reference evidence="2" key="1">
    <citation type="submission" date="2018-01" db="EMBL/GenBank/DDBJ databases">
        <title>Rubneribacter badeniensis gen. nov., sp. nov., and Colonibacter rubneri, gen. nov., sp. nov., WGS of new members of the Eggerthellaceae.</title>
        <authorList>
            <person name="Danylec N."/>
            <person name="Stoll D.A."/>
            <person name="Doetsch A."/>
            <person name="Kulling S.E."/>
            <person name="Huch M."/>
        </authorList>
    </citation>
    <scope>NUCLEOTIDE SEQUENCE [LARGE SCALE GENOMIC DNA]</scope>
    <source>
        <strain evidence="2">ResAG-96</strain>
    </source>
</reference>
<sequence length="86" mass="9414">MSIDPIIELMLELRSACSFKDAPIAREDLEAIAACGRRTPSTYGRRERTFDAFDAPARGEEHDACALGRAVAPGRISDHVRLAAWA</sequence>